<feature type="transmembrane region" description="Helical" evidence="2">
    <location>
        <begin position="249"/>
        <end position="271"/>
    </location>
</feature>
<feature type="transmembrane region" description="Helical" evidence="2">
    <location>
        <begin position="62"/>
        <end position="80"/>
    </location>
</feature>
<feature type="transmembrane region" description="Helical" evidence="2">
    <location>
        <begin position="395"/>
        <end position="412"/>
    </location>
</feature>
<keyword evidence="4" id="KW-1185">Reference proteome</keyword>
<dbReference type="RefSeq" id="XP_954189.1">
    <property type="nucleotide sequence ID" value="XM_949096.1"/>
</dbReference>
<feature type="transmembrane region" description="Helical" evidence="2">
    <location>
        <begin position="17"/>
        <end position="41"/>
    </location>
</feature>
<evidence type="ECO:0000313" key="4">
    <source>
        <dbReference type="Proteomes" id="UP000001950"/>
    </source>
</evidence>
<feature type="transmembrane region" description="Helical" evidence="2">
    <location>
        <begin position="92"/>
        <end position="111"/>
    </location>
</feature>
<feature type="transmembrane region" description="Helical" evidence="2">
    <location>
        <begin position="186"/>
        <end position="208"/>
    </location>
</feature>
<dbReference type="VEuPathDB" id="PiroplasmaDB:TA20150"/>
<gene>
    <name evidence="3" type="ORF">TA20150</name>
</gene>
<dbReference type="InParanoid" id="Q4UHC7"/>
<dbReference type="OMA" id="NIMMIFT"/>
<dbReference type="Proteomes" id="UP000001950">
    <property type="component" value="Chromosome 1"/>
</dbReference>
<dbReference type="EMBL" id="CR940347">
    <property type="protein sequence ID" value="CAI73512.1"/>
    <property type="molecule type" value="Genomic_DNA"/>
</dbReference>
<proteinExistence type="predicted"/>
<feature type="transmembrane region" description="Helical" evidence="2">
    <location>
        <begin position="152"/>
        <end position="174"/>
    </location>
</feature>
<keyword evidence="2" id="KW-0472">Membrane</keyword>
<dbReference type="GeneID" id="3863841"/>
<protein>
    <submittedName>
        <fullName evidence="3">Uncharacterized protein</fullName>
    </submittedName>
</protein>
<sequence>MSSAATNGGKCKEPKKIAAYLLAGFSLLLTLRVGMNGAPFCMKRFKIPEHLFSLYVSRVHNAIELFVLAGVTAGTIYNIKYGNKYVQECEKVSVGINWLFFLINVVLFFVFVTGGEEGHLTDFYWTLAFSAFVYGMNYSFSMKLAGDCIVYYFATLHVSGIFISVYHFIFLKLFGNRRKFNTDYLIITWQIVLSIIITAVTAAVWTVAYSNGEQSTGKGNNNKCGGDDSTDQDGSGGNSGFTGDAVSPMIMTVFALGVIYVFYPAIAPGLLVDFRHVNKIDQALLIIAPIPSITFAAIDSASPGNSPKCKWSEKPYWHGVLIFIPVMIICGYLFIKALHYPHSGVSLAIINKPRMSGFLTILFYVSHMILTAVGFPGVEKNSGQYKDYLPTINAFMANLSMVLLIFFGEGYVNEFKKYDRSYWPTEGLSAKRAFGFWFDKAIQNGFKNFLLIFTRDLRRDLMSALD</sequence>
<evidence type="ECO:0000313" key="3">
    <source>
        <dbReference type="EMBL" id="CAI73512.1"/>
    </source>
</evidence>
<reference evidence="3 4" key="1">
    <citation type="journal article" date="2005" name="Science">
        <title>Genome of the host-cell transforming parasite Theileria annulata compared with T. parva.</title>
        <authorList>
            <person name="Pain A."/>
            <person name="Renauld H."/>
            <person name="Berriman M."/>
            <person name="Murphy L."/>
            <person name="Yeats C.A."/>
            <person name="Weir W."/>
            <person name="Kerhornou A."/>
            <person name="Aslett M."/>
            <person name="Bishop R."/>
            <person name="Bouchier C."/>
            <person name="Cochet M."/>
            <person name="Coulson R.M.R."/>
            <person name="Cronin A."/>
            <person name="de Villiers E.P."/>
            <person name="Fraser A."/>
            <person name="Fosker N."/>
            <person name="Gardner M."/>
            <person name="Goble A."/>
            <person name="Griffiths-Jones S."/>
            <person name="Harris D.E."/>
            <person name="Katzer F."/>
            <person name="Larke N."/>
            <person name="Lord A."/>
            <person name="Maser P."/>
            <person name="McKellar S."/>
            <person name="Mooney P."/>
            <person name="Morton F."/>
            <person name="Nene V."/>
            <person name="O'Neil S."/>
            <person name="Price C."/>
            <person name="Quail M.A."/>
            <person name="Rabbinowitsch E."/>
            <person name="Rawlings N.D."/>
            <person name="Rutter S."/>
            <person name="Saunders D."/>
            <person name="Seeger K."/>
            <person name="Shah T."/>
            <person name="Squares R."/>
            <person name="Squares S."/>
            <person name="Tivey A."/>
            <person name="Walker A.R."/>
            <person name="Woodward J."/>
            <person name="Dobbelaere D.A.E."/>
            <person name="Langsley G."/>
            <person name="Rajandream M.A."/>
            <person name="McKeever D."/>
            <person name="Shiels B."/>
            <person name="Tait A."/>
            <person name="Barrell B.G."/>
            <person name="Hall N."/>
        </authorList>
    </citation>
    <scope>NUCLEOTIDE SEQUENCE [LARGE SCALE GENOMIC DNA]</scope>
    <source>
        <strain evidence="4">Ankara</strain>
    </source>
</reference>
<dbReference type="AlphaFoldDB" id="Q4UHC7"/>
<feature type="region of interest" description="Disordered" evidence="1">
    <location>
        <begin position="217"/>
        <end position="237"/>
    </location>
</feature>
<dbReference type="OrthoDB" id="364817at2759"/>
<keyword evidence="2" id="KW-1133">Transmembrane helix</keyword>
<keyword evidence="2" id="KW-0812">Transmembrane</keyword>
<evidence type="ECO:0000256" key="1">
    <source>
        <dbReference type="SAM" id="MobiDB-lite"/>
    </source>
</evidence>
<accession>Q4UHC7</accession>
<evidence type="ECO:0000256" key="2">
    <source>
        <dbReference type="SAM" id="Phobius"/>
    </source>
</evidence>
<organism evidence="3 4">
    <name type="scientific">Theileria annulata</name>
    <dbReference type="NCBI Taxonomy" id="5874"/>
    <lineage>
        <taxon>Eukaryota</taxon>
        <taxon>Sar</taxon>
        <taxon>Alveolata</taxon>
        <taxon>Apicomplexa</taxon>
        <taxon>Aconoidasida</taxon>
        <taxon>Piroplasmida</taxon>
        <taxon>Theileriidae</taxon>
        <taxon>Theileria</taxon>
    </lineage>
</organism>
<feature type="transmembrane region" description="Helical" evidence="2">
    <location>
        <begin position="356"/>
        <end position="375"/>
    </location>
</feature>
<feature type="transmembrane region" description="Helical" evidence="2">
    <location>
        <begin position="316"/>
        <end position="335"/>
    </location>
</feature>
<dbReference type="KEGG" id="tan:TA20150"/>
<name>Q4UHC7_THEAN</name>
<dbReference type="STRING" id="5874.Q4UHC7"/>
<feature type="transmembrane region" description="Helical" evidence="2">
    <location>
        <begin position="283"/>
        <end position="304"/>
    </location>
</feature>